<proteinExistence type="predicted"/>
<dbReference type="RefSeq" id="WP_009779088.1">
    <property type="nucleotide sequence ID" value="NZ_CH672395.1"/>
</dbReference>
<dbReference type="EMBL" id="AANC01000010">
    <property type="protein sequence ID" value="EAQ48047.1"/>
    <property type="molecule type" value="Genomic_DNA"/>
</dbReference>
<dbReference type="PROSITE" id="PS51257">
    <property type="entry name" value="PROKAR_LIPOPROTEIN"/>
    <property type="match status" value="1"/>
</dbReference>
<keyword evidence="2" id="KW-1185">Reference proteome</keyword>
<sequence length="154" mass="17109">MRFFILLALSLSVLSCNNNDDQNLPDCSLVDCAINDLNLELISASSGENLFENGTLTEEELTITIIETSDEVPLMLYQDILNIPLASYVDGPSQITYQISTNEELLFEVSFYSEPDTATNVCCPNTLIENISFGDTTIEVVNEALFSYKVFLDL</sequence>
<evidence type="ECO:0000313" key="1">
    <source>
        <dbReference type="EMBL" id="EAQ48047.1"/>
    </source>
</evidence>
<protein>
    <submittedName>
        <fullName evidence="1">Uncharacterized protein</fullName>
    </submittedName>
</protein>
<dbReference type="Proteomes" id="UP000001601">
    <property type="component" value="Unassembled WGS sequence"/>
</dbReference>
<dbReference type="OrthoDB" id="1441583at2"/>
<comment type="caution">
    <text evidence="1">The sequence shown here is derived from an EMBL/GenBank/DDBJ whole genome shotgun (WGS) entry which is preliminary data.</text>
</comment>
<dbReference type="AlphaFoldDB" id="A3XQS4"/>
<reference evidence="1 2" key="1">
    <citation type="journal article" date="2007" name="Nature">
        <title>Light stimulates growth of proteorhodopsin-containing marine Flavobacteria.</title>
        <authorList>
            <person name="Gomez-Consarnau L."/>
            <person name="Gonzalez J.M."/>
            <person name="Coll-Llado M."/>
            <person name="Gourdon P."/>
            <person name="Pascher T."/>
            <person name="Neutze R."/>
            <person name="Pedros-Alio C."/>
            <person name="Pinhassi J."/>
        </authorList>
    </citation>
    <scope>NUCLEOTIDE SEQUENCE [LARGE SCALE GENOMIC DNA]</scope>
    <source>
        <strain evidence="1 2">MED217</strain>
    </source>
</reference>
<gene>
    <name evidence="1" type="ORF">MED217_03485</name>
</gene>
<organism evidence="1 2">
    <name type="scientific">Leeuwenhoekiella blandensis (strain CECT 7118 / CCUG 51940 / KCTC 22103 / MED217)</name>
    <name type="common">Flavobacterium sp. (strain MED217)</name>
    <dbReference type="NCBI Taxonomy" id="398720"/>
    <lineage>
        <taxon>Bacteria</taxon>
        <taxon>Pseudomonadati</taxon>
        <taxon>Bacteroidota</taxon>
        <taxon>Flavobacteriia</taxon>
        <taxon>Flavobacteriales</taxon>
        <taxon>Flavobacteriaceae</taxon>
        <taxon>Leeuwenhoekiella</taxon>
    </lineage>
</organism>
<evidence type="ECO:0000313" key="2">
    <source>
        <dbReference type="Proteomes" id="UP000001601"/>
    </source>
</evidence>
<accession>A3XQS4</accession>
<dbReference type="HOGENOM" id="CLU_1683777_0_0_10"/>
<name>A3XQS4_LEEBM</name>